<dbReference type="AlphaFoldDB" id="Q0FWL9"/>
<dbReference type="EMBL" id="AATQ01000001">
    <property type="protein sequence ID" value="EAU48533.1"/>
    <property type="molecule type" value="Genomic_DNA"/>
</dbReference>
<evidence type="ECO:0000313" key="2">
    <source>
        <dbReference type="Proteomes" id="UP000006230"/>
    </source>
</evidence>
<name>Q0FWL9_SALBH</name>
<sequence length="20" mass="2169">MTCTISASVLPAIWVVSFSR</sequence>
<evidence type="ECO:0000313" key="1">
    <source>
        <dbReference type="EMBL" id="EAU48533.1"/>
    </source>
</evidence>
<organism evidence="1 2">
    <name type="scientific">Salipiger bermudensis (strain DSM 26914 / JCM 13377 / KCTC 12554 / HTCC2601)</name>
    <name type="common">Pelagibaca bermudensis</name>
    <dbReference type="NCBI Taxonomy" id="314265"/>
    <lineage>
        <taxon>Bacteria</taxon>
        <taxon>Pseudomonadati</taxon>
        <taxon>Pseudomonadota</taxon>
        <taxon>Alphaproteobacteria</taxon>
        <taxon>Rhodobacterales</taxon>
        <taxon>Roseobacteraceae</taxon>
        <taxon>Salipiger</taxon>
    </lineage>
</organism>
<protein>
    <submittedName>
        <fullName evidence="1">Uncharacterized protein</fullName>
    </submittedName>
</protein>
<comment type="caution">
    <text evidence="1">The sequence shown here is derived from an EMBL/GenBank/DDBJ whole genome shotgun (WGS) entry which is preliminary data.</text>
</comment>
<keyword evidence="2" id="KW-1185">Reference proteome</keyword>
<gene>
    <name evidence="1" type="ORF">R2601_03133</name>
</gene>
<dbReference type="Proteomes" id="UP000006230">
    <property type="component" value="Unassembled WGS sequence"/>
</dbReference>
<dbReference type="HOGENOM" id="CLU_3428286_0_0_5"/>
<accession>Q0FWL9</accession>
<reference evidence="1 2" key="1">
    <citation type="journal article" date="2010" name="J. Bacteriol.">
        <title>Genome sequences of Pelagibaca bermudensis HTCC2601T and Maritimibacter alkaliphilus HTCC2654T, the type strains of two marine Roseobacter genera.</title>
        <authorList>
            <person name="Thrash J.C."/>
            <person name="Cho J.C."/>
            <person name="Ferriera S."/>
            <person name="Johnson J."/>
            <person name="Vergin K.L."/>
            <person name="Giovannoni S.J."/>
        </authorList>
    </citation>
    <scope>NUCLEOTIDE SEQUENCE [LARGE SCALE GENOMIC DNA]</scope>
    <source>
        <strain evidence="2">DSM 26914 / JCM 13377 / KCTC 12554 / HTCC2601</strain>
    </source>
</reference>
<proteinExistence type="predicted"/>